<gene>
    <name evidence="2" type="ORF">WJX75_008376</name>
</gene>
<proteinExistence type="predicted"/>
<dbReference type="SUPFAM" id="SSF50475">
    <property type="entry name" value="FMN-binding split barrel"/>
    <property type="match status" value="1"/>
</dbReference>
<evidence type="ECO:0000313" key="2">
    <source>
        <dbReference type="EMBL" id="KAK9901686.1"/>
    </source>
</evidence>
<dbReference type="InterPro" id="IPR012349">
    <property type="entry name" value="Split_barrel_FMN-bd"/>
</dbReference>
<protein>
    <recommendedName>
        <fullName evidence="1">CREG-like beta-barrel domain-containing protein</fullName>
    </recommendedName>
</protein>
<dbReference type="Proteomes" id="UP001491310">
    <property type="component" value="Unassembled WGS sequence"/>
</dbReference>
<organism evidence="2 3">
    <name type="scientific">Coccomyxa subellipsoidea</name>
    <dbReference type="NCBI Taxonomy" id="248742"/>
    <lineage>
        <taxon>Eukaryota</taxon>
        <taxon>Viridiplantae</taxon>
        <taxon>Chlorophyta</taxon>
        <taxon>core chlorophytes</taxon>
        <taxon>Trebouxiophyceae</taxon>
        <taxon>Trebouxiophyceae incertae sedis</taxon>
        <taxon>Coccomyxaceae</taxon>
        <taxon>Coccomyxa</taxon>
    </lineage>
</organism>
<dbReference type="PANTHER" id="PTHR13343:SF17">
    <property type="entry name" value="CELLULAR REPRESSOR OF E1A-STIMULATED GENES, ISOFORM A"/>
    <property type="match status" value="1"/>
</dbReference>
<dbReference type="Pfam" id="PF13883">
    <property type="entry name" value="CREG_beta-barrel"/>
    <property type="match status" value="1"/>
</dbReference>
<comment type="caution">
    <text evidence="2">The sequence shown here is derived from an EMBL/GenBank/DDBJ whole genome shotgun (WGS) entry which is preliminary data.</text>
</comment>
<feature type="domain" description="CREG-like beta-barrel" evidence="1">
    <location>
        <begin position="1"/>
        <end position="147"/>
    </location>
</feature>
<dbReference type="Gene3D" id="2.30.110.10">
    <property type="entry name" value="Electron Transport, Fmn-binding Protein, Chain A"/>
    <property type="match status" value="1"/>
</dbReference>
<evidence type="ECO:0000313" key="3">
    <source>
        <dbReference type="Proteomes" id="UP001491310"/>
    </source>
</evidence>
<dbReference type="InterPro" id="IPR055343">
    <property type="entry name" value="CREG_beta-barrel"/>
</dbReference>
<accession>A0ABR2YBT2</accession>
<keyword evidence="3" id="KW-1185">Reference proteome</keyword>
<reference evidence="2 3" key="1">
    <citation type="journal article" date="2024" name="Nat. Commun.">
        <title>Phylogenomics reveals the evolutionary origins of lichenization in chlorophyte algae.</title>
        <authorList>
            <person name="Puginier C."/>
            <person name="Libourel C."/>
            <person name="Otte J."/>
            <person name="Skaloud P."/>
            <person name="Haon M."/>
            <person name="Grisel S."/>
            <person name="Petersen M."/>
            <person name="Berrin J.G."/>
            <person name="Delaux P.M."/>
            <person name="Dal Grande F."/>
            <person name="Keller J."/>
        </authorList>
    </citation>
    <scope>NUCLEOTIDE SEQUENCE [LARGE SCALE GENOMIC DNA]</scope>
    <source>
        <strain evidence="2 3">SAG 216-7</strain>
    </source>
</reference>
<name>A0ABR2YBT2_9CHLO</name>
<sequence>MSRWLIAENDWGTVSTTSIHLEGAAFGNLVSYADGPRGNSTGRLLFYLTPMDATATDLAVHPAATLTVGEIQLPGSCGVMDPEDPTCAKVSISGPMRIVPKGDVPNAKELLFHRHPQMETWPKGHTFNIWELHVRAVRLLDFYGGAAVRFAIVGSSRYKKAGRP</sequence>
<evidence type="ECO:0000259" key="1">
    <source>
        <dbReference type="Pfam" id="PF13883"/>
    </source>
</evidence>
<dbReference type="EMBL" id="JALJOT010000017">
    <property type="protein sequence ID" value="KAK9901686.1"/>
    <property type="molecule type" value="Genomic_DNA"/>
</dbReference>
<dbReference type="PANTHER" id="PTHR13343">
    <property type="entry name" value="CREG1 PROTEIN"/>
    <property type="match status" value="1"/>
</dbReference>